<evidence type="ECO:0000256" key="1">
    <source>
        <dbReference type="SAM" id="MobiDB-lite"/>
    </source>
</evidence>
<name>A0A9D4ZPN7_ADICA</name>
<proteinExistence type="predicted"/>
<dbReference type="Proteomes" id="UP000886520">
    <property type="component" value="Chromosome 4"/>
</dbReference>
<gene>
    <name evidence="2" type="ORF">GOP47_0003713</name>
</gene>
<evidence type="ECO:0000313" key="3">
    <source>
        <dbReference type="Proteomes" id="UP000886520"/>
    </source>
</evidence>
<organism evidence="2 3">
    <name type="scientific">Adiantum capillus-veneris</name>
    <name type="common">Maidenhair fern</name>
    <dbReference type="NCBI Taxonomy" id="13818"/>
    <lineage>
        <taxon>Eukaryota</taxon>
        <taxon>Viridiplantae</taxon>
        <taxon>Streptophyta</taxon>
        <taxon>Embryophyta</taxon>
        <taxon>Tracheophyta</taxon>
        <taxon>Polypodiopsida</taxon>
        <taxon>Polypodiidae</taxon>
        <taxon>Polypodiales</taxon>
        <taxon>Pteridineae</taxon>
        <taxon>Pteridaceae</taxon>
        <taxon>Vittarioideae</taxon>
        <taxon>Adiantum</taxon>
    </lineage>
</organism>
<accession>A0A9D4ZPN7</accession>
<comment type="caution">
    <text evidence="2">The sequence shown here is derived from an EMBL/GenBank/DDBJ whole genome shotgun (WGS) entry which is preliminary data.</text>
</comment>
<dbReference type="AlphaFoldDB" id="A0A9D4ZPN7"/>
<feature type="region of interest" description="Disordered" evidence="1">
    <location>
        <begin position="1"/>
        <end position="34"/>
    </location>
</feature>
<evidence type="ECO:0000313" key="2">
    <source>
        <dbReference type="EMBL" id="KAI5080530.1"/>
    </source>
</evidence>
<keyword evidence="3" id="KW-1185">Reference proteome</keyword>
<sequence length="66" mass="7192">MERHGTGFFQSPYPLFPARSHTRAQPGSITEKYKETSSPLVTKWIGDLSSIGKLLEVEGAKQAAGT</sequence>
<reference evidence="2" key="1">
    <citation type="submission" date="2021-01" db="EMBL/GenBank/DDBJ databases">
        <title>Adiantum capillus-veneris genome.</title>
        <authorList>
            <person name="Fang Y."/>
            <person name="Liao Q."/>
        </authorList>
    </citation>
    <scope>NUCLEOTIDE SEQUENCE</scope>
    <source>
        <strain evidence="2">H3</strain>
        <tissue evidence="2">Leaf</tissue>
    </source>
</reference>
<protein>
    <submittedName>
        <fullName evidence="2">Uncharacterized protein</fullName>
    </submittedName>
</protein>
<dbReference type="EMBL" id="JABFUD020000004">
    <property type="protein sequence ID" value="KAI5080530.1"/>
    <property type="molecule type" value="Genomic_DNA"/>
</dbReference>